<gene>
    <name evidence="6" type="ORF">IFM89_013136</name>
</gene>
<feature type="domain" description="DUF629" evidence="5">
    <location>
        <begin position="2"/>
        <end position="101"/>
    </location>
</feature>
<dbReference type="PANTHER" id="PTHR22975">
    <property type="entry name" value="UBIQUITIN SPECIFIC PROTEINASE"/>
    <property type="match status" value="1"/>
</dbReference>
<accession>A0A835M600</accession>
<evidence type="ECO:0000256" key="1">
    <source>
        <dbReference type="ARBA" id="ARBA00022786"/>
    </source>
</evidence>
<keyword evidence="7" id="KW-1185">Reference proteome</keyword>
<dbReference type="Pfam" id="PF02338">
    <property type="entry name" value="OTU"/>
    <property type="match status" value="1"/>
</dbReference>
<keyword evidence="2" id="KW-0378">Hydrolase</keyword>
<evidence type="ECO:0008006" key="8">
    <source>
        <dbReference type="Google" id="ProtNLM"/>
    </source>
</evidence>
<evidence type="ECO:0000259" key="4">
    <source>
        <dbReference type="Pfam" id="PF02338"/>
    </source>
</evidence>
<dbReference type="Gene3D" id="3.90.70.80">
    <property type="match status" value="1"/>
</dbReference>
<feature type="compositionally biased region" description="Basic and acidic residues" evidence="3">
    <location>
        <begin position="199"/>
        <end position="208"/>
    </location>
</feature>
<evidence type="ECO:0000313" key="7">
    <source>
        <dbReference type="Proteomes" id="UP000631114"/>
    </source>
</evidence>
<dbReference type="InterPro" id="IPR003323">
    <property type="entry name" value="OTU_dom"/>
</dbReference>
<dbReference type="GO" id="GO:0016787">
    <property type="term" value="F:hydrolase activity"/>
    <property type="evidence" value="ECO:0007669"/>
    <property type="project" value="UniProtKB-KW"/>
</dbReference>
<protein>
    <recommendedName>
        <fullName evidence="8">OTU domain-containing protein</fullName>
    </recommendedName>
</protein>
<evidence type="ECO:0000256" key="3">
    <source>
        <dbReference type="SAM" id="MobiDB-lite"/>
    </source>
</evidence>
<organism evidence="6 7">
    <name type="scientific">Coptis chinensis</name>
    <dbReference type="NCBI Taxonomy" id="261450"/>
    <lineage>
        <taxon>Eukaryota</taxon>
        <taxon>Viridiplantae</taxon>
        <taxon>Streptophyta</taxon>
        <taxon>Embryophyta</taxon>
        <taxon>Tracheophyta</taxon>
        <taxon>Spermatophyta</taxon>
        <taxon>Magnoliopsida</taxon>
        <taxon>Ranunculales</taxon>
        <taxon>Ranunculaceae</taxon>
        <taxon>Coptidoideae</taxon>
        <taxon>Coptis</taxon>
    </lineage>
</organism>
<keyword evidence="1" id="KW-0833">Ubl conjugation pathway</keyword>
<evidence type="ECO:0000256" key="2">
    <source>
        <dbReference type="ARBA" id="ARBA00022801"/>
    </source>
</evidence>
<proteinExistence type="predicted"/>
<feature type="domain" description="OTU" evidence="4">
    <location>
        <begin position="410"/>
        <end position="487"/>
    </location>
</feature>
<sequence length="509" mass="57041">MCEEKLDKLSYKEALKAISGLCLEEAIKRKSASYNDHQSYKTVLRNRHQELEKGNDASRRNKCELKAISTVIEEAELKKHVSREQSRNRTINTICDLESSEDMGFTLQKDLDEDGIEVEGAIERVRRRADFELVETGARMMPIWEDESQMTNNITLNSYNDYREILLPLVKSYLQGLLKELADKDAIEKSEAAEKAILDQLKNEKQKSNDAGGKQPKPTEKISKTKNKRGRRTSGLKVTSDANDRLPLQGTSEQDPSVASNGHTDLGSAEALPGEDMDQQGEPYQLGLKEGAVIPTQDVSTLDQAERGSRKILYKNVTWLGDPLLAHVLHDRCVSAINAYIDPTIDSHSECHNPATDWIPDGNDQLLLHGTAEQDHHTDLENITALPGENLHNQGGLSQLGEIQAKRTRDGRCLFRAMALGFHVRNGEEAPDEDFQGVLADVLRMQVADELVKRFIQATEGSLDEYVENLRNPPSWGGTIEIEIAYHAAISVFKDGKIGFEKIKDLWEE</sequence>
<dbReference type="Proteomes" id="UP000631114">
    <property type="component" value="Unassembled WGS sequence"/>
</dbReference>
<dbReference type="Pfam" id="PF04780">
    <property type="entry name" value="DUF629"/>
    <property type="match status" value="1"/>
</dbReference>
<dbReference type="InterPro" id="IPR006865">
    <property type="entry name" value="DUF629"/>
</dbReference>
<reference evidence="6 7" key="1">
    <citation type="submission" date="2020-10" db="EMBL/GenBank/DDBJ databases">
        <title>The Coptis chinensis genome and diversification of protoberbering-type alkaloids.</title>
        <authorList>
            <person name="Wang B."/>
            <person name="Shu S."/>
            <person name="Song C."/>
            <person name="Liu Y."/>
        </authorList>
    </citation>
    <scope>NUCLEOTIDE SEQUENCE [LARGE SCALE GENOMIC DNA]</scope>
    <source>
        <strain evidence="6">HL-2020</strain>
        <tissue evidence="6">Leaf</tissue>
    </source>
</reference>
<evidence type="ECO:0000259" key="5">
    <source>
        <dbReference type="Pfam" id="PF04780"/>
    </source>
</evidence>
<feature type="compositionally biased region" description="Basic residues" evidence="3">
    <location>
        <begin position="224"/>
        <end position="234"/>
    </location>
</feature>
<dbReference type="PANTHER" id="PTHR22975:SF9">
    <property type="entry name" value="ECHINUS SPLICE FORM 3"/>
    <property type="match status" value="1"/>
</dbReference>
<dbReference type="AlphaFoldDB" id="A0A835M600"/>
<name>A0A835M600_9MAGN</name>
<dbReference type="OrthoDB" id="409956at2759"/>
<dbReference type="InterPro" id="IPR052398">
    <property type="entry name" value="Ubiquitin_hydrolase_53/54"/>
</dbReference>
<feature type="compositionally biased region" description="Polar residues" evidence="3">
    <location>
        <begin position="249"/>
        <end position="263"/>
    </location>
</feature>
<comment type="caution">
    <text evidence="6">The sequence shown here is derived from an EMBL/GenBank/DDBJ whole genome shotgun (WGS) entry which is preliminary data.</text>
</comment>
<dbReference type="EMBL" id="JADFTS010000002">
    <property type="protein sequence ID" value="KAF9620515.1"/>
    <property type="molecule type" value="Genomic_DNA"/>
</dbReference>
<evidence type="ECO:0000313" key="6">
    <source>
        <dbReference type="EMBL" id="KAF9620515.1"/>
    </source>
</evidence>
<feature type="region of interest" description="Disordered" evidence="3">
    <location>
        <begin position="199"/>
        <end position="282"/>
    </location>
</feature>